<dbReference type="NCBIfam" id="TIGR00462">
    <property type="entry name" value="genX"/>
    <property type="match status" value="1"/>
</dbReference>
<dbReference type="PROSITE" id="PS50862">
    <property type="entry name" value="AA_TRNA_LIGASE_II"/>
    <property type="match status" value="1"/>
</dbReference>
<gene>
    <name evidence="5" type="primary">epmA</name>
    <name evidence="5" type="ORF">ACFOOG_04645</name>
</gene>
<evidence type="ECO:0000256" key="3">
    <source>
        <dbReference type="ARBA" id="ARBA00022840"/>
    </source>
</evidence>
<dbReference type="Proteomes" id="UP001595617">
    <property type="component" value="Unassembled WGS sequence"/>
</dbReference>
<dbReference type="SUPFAM" id="SSF55681">
    <property type="entry name" value="Class II aaRS and biotin synthetases"/>
    <property type="match status" value="1"/>
</dbReference>
<sequence length="314" mass="35351">MTTWLPTAPLEHLQARAATMASVRAFFAARDVLEVETPLLSSAMNSDPNIASVTAQQMGRTYYLNTSPEFPMKRLLAAGYGAIYQFAKVFRAGEAGRRHNPEFTMLEWYRPGYDDVAMRAEVHALLVTLIPGLPRLDFTYEAAFKRFAGFDPHRIPLVDLQAQTHSRFEWSSAVRNEMLDCWLAQVVEPALPQDHLTFITDWPADMAALAQVTENADGWPVARRFEAFYRGMEMANGYYELRDADAQRARFEADLVRRTEQNLPVGPLDEHLDAALKAGLPECAGVAMGFDRLMMVLLGENDISRVISFPMNRA</sequence>
<dbReference type="InterPro" id="IPR004364">
    <property type="entry name" value="Aa-tRNA-synt_II"/>
</dbReference>
<proteinExistence type="predicted"/>
<reference evidence="6" key="1">
    <citation type="journal article" date="2019" name="Int. J. Syst. Evol. Microbiol.">
        <title>The Global Catalogue of Microorganisms (GCM) 10K type strain sequencing project: providing services to taxonomists for standard genome sequencing and annotation.</title>
        <authorList>
            <consortium name="The Broad Institute Genomics Platform"/>
            <consortium name="The Broad Institute Genome Sequencing Center for Infectious Disease"/>
            <person name="Wu L."/>
            <person name="Ma J."/>
        </authorList>
    </citation>
    <scope>NUCLEOTIDE SEQUENCE [LARGE SCALE GENOMIC DNA]</scope>
    <source>
        <strain evidence="6">IBRC 10765</strain>
    </source>
</reference>
<dbReference type="EMBL" id="JBHRYR010000002">
    <property type="protein sequence ID" value="MFC3852119.1"/>
    <property type="molecule type" value="Genomic_DNA"/>
</dbReference>
<dbReference type="PRINTS" id="PR00982">
    <property type="entry name" value="TRNASYNTHLYS"/>
</dbReference>
<dbReference type="InterPro" id="IPR045864">
    <property type="entry name" value="aa-tRNA-synth_II/BPL/LPL"/>
</dbReference>
<keyword evidence="6" id="KW-1185">Reference proteome</keyword>
<accession>A0ABV7ZU80</accession>
<dbReference type="RefSeq" id="WP_380693892.1">
    <property type="nucleotide sequence ID" value="NZ_JBHRYR010000002.1"/>
</dbReference>
<dbReference type="InterPro" id="IPR004525">
    <property type="entry name" value="EpmA"/>
</dbReference>
<organism evidence="5 6">
    <name type="scientific">Saccharospirillum mangrovi</name>
    <dbReference type="NCBI Taxonomy" id="2161747"/>
    <lineage>
        <taxon>Bacteria</taxon>
        <taxon>Pseudomonadati</taxon>
        <taxon>Pseudomonadota</taxon>
        <taxon>Gammaproteobacteria</taxon>
        <taxon>Oceanospirillales</taxon>
        <taxon>Saccharospirillaceae</taxon>
        <taxon>Saccharospirillum</taxon>
    </lineage>
</organism>
<dbReference type="PANTHER" id="PTHR42918">
    <property type="entry name" value="LYSYL-TRNA SYNTHETASE"/>
    <property type="match status" value="1"/>
</dbReference>
<comment type="caution">
    <text evidence="5">The sequence shown here is derived from an EMBL/GenBank/DDBJ whole genome shotgun (WGS) entry which is preliminary data.</text>
</comment>
<name>A0ABV7ZU80_9GAMM</name>
<protein>
    <submittedName>
        <fullName evidence="5">EF-P lysine aminoacylase EpmA</fullName>
    </submittedName>
</protein>
<dbReference type="InterPro" id="IPR018149">
    <property type="entry name" value="Lys-tRNA-synth_II_C"/>
</dbReference>
<dbReference type="NCBIfam" id="NF006828">
    <property type="entry name" value="PRK09350.1"/>
    <property type="match status" value="1"/>
</dbReference>
<feature type="domain" description="Aminoacyl-transfer RNA synthetases class-II family profile" evidence="4">
    <location>
        <begin position="21"/>
        <end position="310"/>
    </location>
</feature>
<evidence type="ECO:0000259" key="4">
    <source>
        <dbReference type="PROSITE" id="PS50862"/>
    </source>
</evidence>
<dbReference type="Gene3D" id="3.30.930.10">
    <property type="entry name" value="Bira Bifunctional Protein, Domain 2"/>
    <property type="match status" value="1"/>
</dbReference>
<dbReference type="InterPro" id="IPR006195">
    <property type="entry name" value="aa-tRNA-synth_II"/>
</dbReference>
<evidence type="ECO:0000313" key="5">
    <source>
        <dbReference type="EMBL" id="MFC3852119.1"/>
    </source>
</evidence>
<dbReference type="PANTHER" id="PTHR42918:SF6">
    <property type="entry name" value="ELONGATION FACTOR P--(R)-BETA-LYSINE LIGASE"/>
    <property type="match status" value="1"/>
</dbReference>
<keyword evidence="2" id="KW-0547">Nucleotide-binding</keyword>
<keyword evidence="3" id="KW-0067">ATP-binding</keyword>
<evidence type="ECO:0000256" key="1">
    <source>
        <dbReference type="ARBA" id="ARBA00022598"/>
    </source>
</evidence>
<evidence type="ECO:0000313" key="6">
    <source>
        <dbReference type="Proteomes" id="UP001595617"/>
    </source>
</evidence>
<evidence type="ECO:0000256" key="2">
    <source>
        <dbReference type="ARBA" id="ARBA00022741"/>
    </source>
</evidence>
<keyword evidence="1" id="KW-0436">Ligase</keyword>
<dbReference type="Pfam" id="PF00152">
    <property type="entry name" value="tRNA-synt_2"/>
    <property type="match status" value="1"/>
</dbReference>